<comment type="caution">
    <text evidence="1">The sequence shown here is derived from an EMBL/GenBank/DDBJ whole genome shotgun (WGS) entry which is preliminary data.</text>
</comment>
<evidence type="ECO:0000313" key="2">
    <source>
        <dbReference type="Proteomes" id="UP001524569"/>
    </source>
</evidence>
<dbReference type="Proteomes" id="UP001524569">
    <property type="component" value="Unassembled WGS sequence"/>
</dbReference>
<proteinExistence type="predicted"/>
<sequence>MRKHNYETADDWYAALIELATAEGAAHLVRDREAWVSNWQNETPAEAFFNEYPGLVTEVE</sequence>
<gene>
    <name evidence="1" type="ORF">NP603_13900</name>
</gene>
<name>A0ABT1ULB9_9GAMM</name>
<dbReference type="RefSeq" id="WP_256611502.1">
    <property type="nucleotide sequence ID" value="NZ_JANIBM010000017.1"/>
</dbReference>
<keyword evidence="2" id="KW-1185">Reference proteome</keyword>
<evidence type="ECO:0000313" key="1">
    <source>
        <dbReference type="EMBL" id="MCQ8182211.1"/>
    </source>
</evidence>
<dbReference type="EMBL" id="JANIBM010000017">
    <property type="protein sequence ID" value="MCQ8182211.1"/>
    <property type="molecule type" value="Genomic_DNA"/>
</dbReference>
<protein>
    <recommendedName>
        <fullName evidence="3">PH domain-containing protein</fullName>
    </recommendedName>
</protein>
<reference evidence="1 2" key="1">
    <citation type="submission" date="2022-07" db="EMBL/GenBank/DDBJ databases">
        <title>Methylomonas rivi sp. nov., Methylomonas rosea sp. nov., Methylomonas aureus sp. nov. and Methylomonas subterranea sp. nov., four novel methanotrophs isolated from a freshwater creek and the deep terrestrial subsurface.</title>
        <authorList>
            <person name="Abin C."/>
            <person name="Sankaranarayanan K."/>
            <person name="Garner C."/>
            <person name="Sindelar R."/>
            <person name="Kotary K."/>
            <person name="Garner R."/>
            <person name="Barclay S."/>
            <person name="Lawson P."/>
            <person name="Krumholz L."/>
        </authorList>
    </citation>
    <scope>NUCLEOTIDE SEQUENCE [LARGE SCALE GENOMIC DNA]</scope>
    <source>
        <strain evidence="1 2">SURF-1</strain>
    </source>
</reference>
<accession>A0ABT1ULB9</accession>
<organism evidence="1 2">
    <name type="scientific">Methylomonas aurea</name>
    <dbReference type="NCBI Taxonomy" id="2952224"/>
    <lineage>
        <taxon>Bacteria</taxon>
        <taxon>Pseudomonadati</taxon>
        <taxon>Pseudomonadota</taxon>
        <taxon>Gammaproteobacteria</taxon>
        <taxon>Methylococcales</taxon>
        <taxon>Methylococcaceae</taxon>
        <taxon>Methylomonas</taxon>
    </lineage>
</organism>
<evidence type="ECO:0008006" key="3">
    <source>
        <dbReference type="Google" id="ProtNLM"/>
    </source>
</evidence>